<evidence type="ECO:0000313" key="2">
    <source>
        <dbReference type="EMBL" id="KFM81697.1"/>
    </source>
</evidence>
<dbReference type="Proteomes" id="UP000054359">
    <property type="component" value="Unassembled WGS sequence"/>
</dbReference>
<organism evidence="2 3">
    <name type="scientific">Stegodyphus mimosarum</name>
    <name type="common">African social velvet spider</name>
    <dbReference type="NCBI Taxonomy" id="407821"/>
    <lineage>
        <taxon>Eukaryota</taxon>
        <taxon>Metazoa</taxon>
        <taxon>Ecdysozoa</taxon>
        <taxon>Arthropoda</taxon>
        <taxon>Chelicerata</taxon>
        <taxon>Arachnida</taxon>
        <taxon>Araneae</taxon>
        <taxon>Araneomorphae</taxon>
        <taxon>Entelegynae</taxon>
        <taxon>Eresoidea</taxon>
        <taxon>Eresidae</taxon>
        <taxon>Stegodyphus</taxon>
    </lineage>
</organism>
<dbReference type="AlphaFoldDB" id="A0A087UWF8"/>
<dbReference type="EMBL" id="KK121995">
    <property type="protein sequence ID" value="KFM81697.1"/>
    <property type="molecule type" value="Genomic_DNA"/>
</dbReference>
<keyword evidence="3" id="KW-1185">Reference proteome</keyword>
<evidence type="ECO:0000313" key="3">
    <source>
        <dbReference type="Proteomes" id="UP000054359"/>
    </source>
</evidence>
<dbReference type="OrthoDB" id="6409533at2759"/>
<feature type="non-terminal residue" evidence="2">
    <location>
        <position position="55"/>
    </location>
</feature>
<gene>
    <name evidence="2" type="ORF">X975_10366</name>
</gene>
<keyword evidence="1" id="KW-0732">Signal</keyword>
<feature type="chain" id="PRO_5001830929" description="EB domain-containing protein" evidence="1">
    <location>
        <begin position="22"/>
        <end position="55"/>
    </location>
</feature>
<evidence type="ECO:0008006" key="4">
    <source>
        <dbReference type="Google" id="ProtNLM"/>
    </source>
</evidence>
<name>A0A087UWF8_STEMI</name>
<accession>A0A087UWF8</accession>
<feature type="signal peptide" evidence="1">
    <location>
        <begin position="1"/>
        <end position="21"/>
    </location>
</feature>
<proteinExistence type="predicted"/>
<evidence type="ECO:0000256" key="1">
    <source>
        <dbReference type="SAM" id="SignalP"/>
    </source>
</evidence>
<sequence length="55" mass="6257">MFVRLLLLIVLFFNSLPKGLSHVGQPCNAIFRICLASHSYCDDDNICRCKPDYPV</sequence>
<protein>
    <recommendedName>
        <fullName evidence="4">EB domain-containing protein</fullName>
    </recommendedName>
</protein>
<reference evidence="2 3" key="1">
    <citation type="submission" date="2013-11" db="EMBL/GenBank/DDBJ databases">
        <title>Genome sequencing of Stegodyphus mimosarum.</title>
        <authorList>
            <person name="Bechsgaard J."/>
        </authorList>
    </citation>
    <scope>NUCLEOTIDE SEQUENCE [LARGE SCALE GENOMIC DNA]</scope>
</reference>